<dbReference type="Pfam" id="PF03004">
    <property type="entry name" value="Transposase_24"/>
    <property type="match status" value="1"/>
</dbReference>
<sequence>MIPQIGSLTVNLSQDYETQTPLVIGLRDDEEFMSMMNIPAANNTNKARPETSPPSNINEIINSSVIPNATNEVPMELAVTVEERSVQTRPSKKRKGRTRKTRGKNRPRFALQGPEKLQFNAIGQPVGPDKKVSEFARFIGQLAAECTNFPINAKSWREICKTDKVEEAWVTVTEALDWSDPETLQLQDDIKEVVVDKLHERWKSFKYKLKKKWYKPFRGMEKRFVCGNKQVHEGQWRVLVTRWDATKNQEVAETNTANRQQLKLHQTTGTKTYAQLRYQWERQHPGEVLDRVTFFALAYDGNKKDLANPQLSNEEAQKKYDQLQELENIVRNEGREVTHEVRNELFNKVMGPEKRNRVRGYGIGAKWADVPGILTQKSGVTHQLKALSESYEAHRESSEKREEILTQQLKECAEREEAMRADFVQLNKKLDALQAQMVPNPLTQILAADGKASMEKLDLRRLIDLLTKADNFQDMSTSNVEMGNNTSQNCTT</sequence>
<accession>A0AAW1VX97</accession>
<evidence type="ECO:0000313" key="3">
    <source>
        <dbReference type="Proteomes" id="UP001457282"/>
    </source>
</evidence>
<feature type="compositionally biased region" description="Basic residues" evidence="1">
    <location>
        <begin position="90"/>
        <end position="105"/>
    </location>
</feature>
<keyword evidence="3" id="KW-1185">Reference proteome</keyword>
<name>A0AAW1VX97_RUBAR</name>
<dbReference type="PANTHER" id="PTHR33144:SF45">
    <property type="entry name" value="TRANSPOSASE TNP1_EN_SPM-LIKE DOMAIN-CONTAINING PROTEIN"/>
    <property type="match status" value="1"/>
</dbReference>
<organism evidence="2 3">
    <name type="scientific">Rubus argutus</name>
    <name type="common">Southern blackberry</name>
    <dbReference type="NCBI Taxonomy" id="59490"/>
    <lineage>
        <taxon>Eukaryota</taxon>
        <taxon>Viridiplantae</taxon>
        <taxon>Streptophyta</taxon>
        <taxon>Embryophyta</taxon>
        <taxon>Tracheophyta</taxon>
        <taxon>Spermatophyta</taxon>
        <taxon>Magnoliopsida</taxon>
        <taxon>eudicotyledons</taxon>
        <taxon>Gunneridae</taxon>
        <taxon>Pentapetalae</taxon>
        <taxon>rosids</taxon>
        <taxon>fabids</taxon>
        <taxon>Rosales</taxon>
        <taxon>Rosaceae</taxon>
        <taxon>Rosoideae</taxon>
        <taxon>Rosoideae incertae sedis</taxon>
        <taxon>Rubus</taxon>
    </lineage>
</organism>
<proteinExistence type="predicted"/>
<dbReference type="EMBL" id="JBEDUW010000007">
    <property type="protein sequence ID" value="KAK9911666.1"/>
    <property type="molecule type" value="Genomic_DNA"/>
</dbReference>
<comment type="caution">
    <text evidence="2">The sequence shown here is derived from an EMBL/GenBank/DDBJ whole genome shotgun (WGS) entry which is preliminary data.</text>
</comment>
<evidence type="ECO:0000256" key="1">
    <source>
        <dbReference type="SAM" id="MobiDB-lite"/>
    </source>
</evidence>
<gene>
    <name evidence="2" type="ORF">M0R45_035562</name>
</gene>
<protein>
    <recommendedName>
        <fullName evidence="4">Transposase, Ptta/En/Spm, plant</fullName>
    </recommendedName>
</protein>
<reference evidence="2 3" key="1">
    <citation type="journal article" date="2023" name="G3 (Bethesda)">
        <title>A chromosome-length genome assembly and annotation of blackberry (Rubus argutus, cv. 'Hillquist').</title>
        <authorList>
            <person name="Bruna T."/>
            <person name="Aryal R."/>
            <person name="Dudchenko O."/>
            <person name="Sargent D.J."/>
            <person name="Mead D."/>
            <person name="Buti M."/>
            <person name="Cavallini A."/>
            <person name="Hytonen T."/>
            <person name="Andres J."/>
            <person name="Pham M."/>
            <person name="Weisz D."/>
            <person name="Mascagni F."/>
            <person name="Usai G."/>
            <person name="Natali L."/>
            <person name="Bassil N."/>
            <person name="Fernandez G.E."/>
            <person name="Lomsadze A."/>
            <person name="Armour M."/>
            <person name="Olukolu B."/>
            <person name="Poorten T."/>
            <person name="Britton C."/>
            <person name="Davik J."/>
            <person name="Ashrafi H."/>
            <person name="Aiden E.L."/>
            <person name="Borodovsky M."/>
            <person name="Worthington M."/>
        </authorList>
    </citation>
    <scope>NUCLEOTIDE SEQUENCE [LARGE SCALE GENOMIC DNA]</scope>
    <source>
        <strain evidence="2">PI 553951</strain>
    </source>
</reference>
<dbReference type="PANTHER" id="PTHR33144">
    <property type="entry name" value="OS10G0409366 PROTEIN-RELATED"/>
    <property type="match status" value="1"/>
</dbReference>
<feature type="region of interest" description="Disordered" evidence="1">
    <location>
        <begin position="82"/>
        <end position="105"/>
    </location>
</feature>
<dbReference type="AlphaFoldDB" id="A0AAW1VX97"/>
<evidence type="ECO:0000313" key="2">
    <source>
        <dbReference type="EMBL" id="KAK9911666.1"/>
    </source>
</evidence>
<dbReference type="Proteomes" id="UP001457282">
    <property type="component" value="Unassembled WGS sequence"/>
</dbReference>
<evidence type="ECO:0008006" key="4">
    <source>
        <dbReference type="Google" id="ProtNLM"/>
    </source>
</evidence>
<dbReference type="InterPro" id="IPR004252">
    <property type="entry name" value="Probable_transposase_24"/>
</dbReference>